<dbReference type="GO" id="GO:0006508">
    <property type="term" value="P:proteolysis"/>
    <property type="evidence" value="ECO:0007669"/>
    <property type="project" value="UniProtKB-KW"/>
</dbReference>
<dbReference type="EMBL" id="AMQN01010263">
    <property type="status" value="NOT_ANNOTATED_CDS"/>
    <property type="molecule type" value="Genomic_DNA"/>
</dbReference>
<sequence length="459" mass="51535">MDLMLRLVYLLLLPGFCISLPFFLHGRPKGGFLGLPVGSANRSPPPEKWFTQKLDHFTSSDHRTWSQRFFINDEHYKPGGPVFLMIGGEGAANPEWMVQGQWVQNYAPQFNALCVMLEHRFYGKSHPTKDLKVESLRYLSSEQALADLAAFRVNISESRGLADAKWIAFGGSYPGALSAWFRYKYPHLVYASVSSSAPMLAQLNFKGPKKVAGLEKYFRLCEPIDASDAKDVSNLHDTIAQSIAGVIQYNRDNRAFEGAVGTNITIETICSIMTTKGSKPFESYAKVNSLLLDTYKEKCLDVSYNKTVQELREESWKSEASEGGRQWTYQTCTEFGFYQTSDLTTQPFGQHFPLKFSTEQCADVYGTEFTQTSIQSAVDWTNSEYGGYNITVTRVVFVNGDIDPWHALGITRDLNAHSPAILIKGTAHCANMYPDAPNDLPQLIRARESVKKLLTLWLS</sequence>
<dbReference type="InterPro" id="IPR029058">
    <property type="entry name" value="AB_hydrolase_fold"/>
</dbReference>
<protein>
    <recommendedName>
        <fullName evidence="10">Serine protease K12H4.7</fullName>
    </recommendedName>
</protein>
<gene>
    <name evidence="7" type="ORF">CAPTEDRAFT_229193</name>
</gene>
<evidence type="ECO:0000313" key="7">
    <source>
        <dbReference type="EMBL" id="ELT98942.1"/>
    </source>
</evidence>
<evidence type="ECO:0000256" key="2">
    <source>
        <dbReference type="ARBA" id="ARBA00022670"/>
    </source>
</evidence>
<evidence type="ECO:0000313" key="9">
    <source>
        <dbReference type="Proteomes" id="UP000014760"/>
    </source>
</evidence>
<dbReference type="FunCoup" id="R7TZ94">
    <property type="interactions" value="27"/>
</dbReference>
<reference evidence="7 9" key="2">
    <citation type="journal article" date="2013" name="Nature">
        <title>Insights into bilaterian evolution from three spiralian genomes.</title>
        <authorList>
            <person name="Simakov O."/>
            <person name="Marletaz F."/>
            <person name="Cho S.J."/>
            <person name="Edsinger-Gonzales E."/>
            <person name="Havlak P."/>
            <person name="Hellsten U."/>
            <person name="Kuo D.H."/>
            <person name="Larsson T."/>
            <person name="Lv J."/>
            <person name="Arendt D."/>
            <person name="Savage R."/>
            <person name="Osoegawa K."/>
            <person name="de Jong P."/>
            <person name="Grimwood J."/>
            <person name="Chapman J.A."/>
            <person name="Shapiro H."/>
            <person name="Aerts A."/>
            <person name="Otillar R.P."/>
            <person name="Terry A.Y."/>
            <person name="Boore J.L."/>
            <person name="Grigoriev I.V."/>
            <person name="Lindberg D.R."/>
            <person name="Seaver E.C."/>
            <person name="Weisblat D.A."/>
            <person name="Putnam N.H."/>
            <person name="Rokhsar D.S."/>
        </authorList>
    </citation>
    <scope>NUCLEOTIDE SEQUENCE</scope>
    <source>
        <strain evidence="7 9">I ESC-2004</strain>
    </source>
</reference>
<dbReference type="EMBL" id="KB307434">
    <property type="protein sequence ID" value="ELT98942.1"/>
    <property type="molecule type" value="Genomic_DNA"/>
</dbReference>
<dbReference type="OrthoDB" id="1735038at2759"/>
<dbReference type="SUPFAM" id="SSF53474">
    <property type="entry name" value="alpha/beta-Hydrolases"/>
    <property type="match status" value="1"/>
</dbReference>
<dbReference type="InterPro" id="IPR008758">
    <property type="entry name" value="Peptidase_S28"/>
</dbReference>
<dbReference type="PANTHER" id="PTHR11010:SF117">
    <property type="entry name" value="SERINE PROTEASE 16"/>
    <property type="match status" value="1"/>
</dbReference>
<dbReference type="Pfam" id="PF05577">
    <property type="entry name" value="Peptidase_S28"/>
    <property type="match status" value="2"/>
</dbReference>
<dbReference type="Gene3D" id="3.40.50.1820">
    <property type="entry name" value="alpha/beta hydrolase"/>
    <property type="match status" value="2"/>
</dbReference>
<accession>R7TZ94</accession>
<evidence type="ECO:0000256" key="3">
    <source>
        <dbReference type="ARBA" id="ARBA00022729"/>
    </source>
</evidence>
<feature type="signal peptide" evidence="6">
    <location>
        <begin position="1"/>
        <end position="19"/>
    </location>
</feature>
<reference evidence="9" key="1">
    <citation type="submission" date="2012-12" db="EMBL/GenBank/DDBJ databases">
        <authorList>
            <person name="Hellsten U."/>
            <person name="Grimwood J."/>
            <person name="Chapman J.A."/>
            <person name="Shapiro H."/>
            <person name="Aerts A."/>
            <person name="Otillar R.P."/>
            <person name="Terry A.Y."/>
            <person name="Boore J.L."/>
            <person name="Simakov O."/>
            <person name="Marletaz F."/>
            <person name="Cho S.-J."/>
            <person name="Edsinger-Gonzales E."/>
            <person name="Havlak P."/>
            <person name="Kuo D.-H."/>
            <person name="Larsson T."/>
            <person name="Lv J."/>
            <person name="Arendt D."/>
            <person name="Savage R."/>
            <person name="Osoegawa K."/>
            <person name="de Jong P."/>
            <person name="Lindberg D.R."/>
            <person name="Seaver E.C."/>
            <person name="Weisblat D.A."/>
            <person name="Putnam N.H."/>
            <person name="Grigoriev I.V."/>
            <person name="Rokhsar D.S."/>
        </authorList>
    </citation>
    <scope>NUCLEOTIDE SEQUENCE</scope>
    <source>
        <strain evidence="9">I ESC-2004</strain>
    </source>
</reference>
<evidence type="ECO:0000256" key="4">
    <source>
        <dbReference type="ARBA" id="ARBA00022801"/>
    </source>
</evidence>
<dbReference type="Gene3D" id="1.20.120.980">
    <property type="entry name" value="Serine carboxypeptidase S28, SKS domain"/>
    <property type="match status" value="1"/>
</dbReference>
<keyword evidence="9" id="KW-1185">Reference proteome</keyword>
<dbReference type="InterPro" id="IPR042269">
    <property type="entry name" value="Ser_carbopepase_S28_SKS"/>
</dbReference>
<dbReference type="PANTHER" id="PTHR11010">
    <property type="entry name" value="PROTEASE S28 PRO-X CARBOXYPEPTIDASE-RELATED"/>
    <property type="match status" value="1"/>
</dbReference>
<name>R7TZ94_CAPTE</name>
<keyword evidence="2" id="KW-0645">Protease</keyword>
<dbReference type="Proteomes" id="UP000014760">
    <property type="component" value="Unassembled WGS sequence"/>
</dbReference>
<dbReference type="GO" id="GO:0070008">
    <property type="term" value="F:serine-type exopeptidase activity"/>
    <property type="evidence" value="ECO:0007669"/>
    <property type="project" value="InterPro"/>
</dbReference>
<reference evidence="8" key="3">
    <citation type="submission" date="2015-06" db="UniProtKB">
        <authorList>
            <consortium name="EnsemblMetazoa"/>
        </authorList>
    </citation>
    <scope>IDENTIFICATION</scope>
</reference>
<organism evidence="7">
    <name type="scientific">Capitella teleta</name>
    <name type="common">Polychaete worm</name>
    <dbReference type="NCBI Taxonomy" id="283909"/>
    <lineage>
        <taxon>Eukaryota</taxon>
        <taxon>Metazoa</taxon>
        <taxon>Spiralia</taxon>
        <taxon>Lophotrochozoa</taxon>
        <taxon>Annelida</taxon>
        <taxon>Polychaeta</taxon>
        <taxon>Sedentaria</taxon>
        <taxon>Scolecida</taxon>
        <taxon>Capitellidae</taxon>
        <taxon>Capitella</taxon>
    </lineage>
</organism>
<comment type="similarity">
    <text evidence="1">Belongs to the peptidase S28 family.</text>
</comment>
<dbReference type="EnsemblMetazoa" id="CapteT229193">
    <property type="protein sequence ID" value="CapteP229193"/>
    <property type="gene ID" value="CapteG229193"/>
</dbReference>
<dbReference type="HOGENOM" id="CLU_020959_3_1_1"/>
<dbReference type="OMA" id="HYAEHFG"/>
<evidence type="ECO:0000256" key="5">
    <source>
        <dbReference type="ARBA" id="ARBA00023180"/>
    </source>
</evidence>
<evidence type="ECO:0000313" key="8">
    <source>
        <dbReference type="EnsemblMetazoa" id="CapteP229193"/>
    </source>
</evidence>
<evidence type="ECO:0000256" key="1">
    <source>
        <dbReference type="ARBA" id="ARBA00011079"/>
    </source>
</evidence>
<dbReference type="AlphaFoldDB" id="R7TZ94"/>
<keyword evidence="4" id="KW-0378">Hydrolase</keyword>
<proteinExistence type="inferred from homology"/>
<keyword evidence="5" id="KW-0325">Glycoprotein</keyword>
<evidence type="ECO:0000256" key="6">
    <source>
        <dbReference type="SAM" id="SignalP"/>
    </source>
</evidence>
<keyword evidence="3 6" id="KW-0732">Signal</keyword>
<evidence type="ECO:0008006" key="10">
    <source>
        <dbReference type="Google" id="ProtNLM"/>
    </source>
</evidence>
<dbReference type="GO" id="GO:0008239">
    <property type="term" value="F:dipeptidyl-peptidase activity"/>
    <property type="evidence" value="ECO:0007669"/>
    <property type="project" value="TreeGrafter"/>
</dbReference>
<feature type="chain" id="PRO_5008787490" description="Serine protease K12H4.7" evidence="6">
    <location>
        <begin position="20"/>
        <end position="459"/>
    </location>
</feature>